<accession>A0A843VHE0</accession>
<name>A0A843VHE0_COLES</name>
<dbReference type="Proteomes" id="UP000652761">
    <property type="component" value="Unassembled WGS sequence"/>
</dbReference>
<reference evidence="2" key="1">
    <citation type="submission" date="2017-07" db="EMBL/GenBank/DDBJ databases">
        <title>Taro Niue Genome Assembly and Annotation.</title>
        <authorList>
            <person name="Atibalentja N."/>
            <person name="Keating K."/>
            <person name="Fields C.J."/>
        </authorList>
    </citation>
    <scope>NUCLEOTIDE SEQUENCE</scope>
    <source>
        <strain evidence="2">Niue_2</strain>
        <tissue evidence="2">Leaf</tissue>
    </source>
</reference>
<protein>
    <submittedName>
        <fullName evidence="2">Uncharacterized protein</fullName>
    </submittedName>
</protein>
<sequence length="154" mass="17109">MRSHRQPVTTLPERNLGAGPEISESDLVPTGSKCRFWIADSRTAPITVRINIRVLPKGGVHMRSHRQSATTLTERNLSAGSEISESDLVPTGSKCRFQIGDSRAVLITAQTNIYVLPKVYDNRCTSTHALRWNFGPGSEFRKTNVLSIISESRF</sequence>
<evidence type="ECO:0000256" key="1">
    <source>
        <dbReference type="SAM" id="MobiDB-lite"/>
    </source>
</evidence>
<comment type="caution">
    <text evidence="2">The sequence shown here is derived from an EMBL/GenBank/DDBJ whole genome shotgun (WGS) entry which is preliminary data.</text>
</comment>
<organism evidence="2 3">
    <name type="scientific">Colocasia esculenta</name>
    <name type="common">Wild taro</name>
    <name type="synonym">Arum esculentum</name>
    <dbReference type="NCBI Taxonomy" id="4460"/>
    <lineage>
        <taxon>Eukaryota</taxon>
        <taxon>Viridiplantae</taxon>
        <taxon>Streptophyta</taxon>
        <taxon>Embryophyta</taxon>
        <taxon>Tracheophyta</taxon>
        <taxon>Spermatophyta</taxon>
        <taxon>Magnoliopsida</taxon>
        <taxon>Liliopsida</taxon>
        <taxon>Araceae</taxon>
        <taxon>Aroideae</taxon>
        <taxon>Colocasieae</taxon>
        <taxon>Colocasia</taxon>
    </lineage>
</organism>
<evidence type="ECO:0000313" key="2">
    <source>
        <dbReference type="EMBL" id="MQL90849.1"/>
    </source>
</evidence>
<feature type="region of interest" description="Disordered" evidence="1">
    <location>
        <begin position="1"/>
        <end position="24"/>
    </location>
</feature>
<evidence type="ECO:0000313" key="3">
    <source>
        <dbReference type="Proteomes" id="UP000652761"/>
    </source>
</evidence>
<dbReference type="EMBL" id="NMUH01001278">
    <property type="protein sequence ID" value="MQL90849.1"/>
    <property type="molecule type" value="Genomic_DNA"/>
</dbReference>
<dbReference type="AlphaFoldDB" id="A0A843VHE0"/>
<keyword evidence="3" id="KW-1185">Reference proteome</keyword>
<gene>
    <name evidence="2" type="ORF">Taro_023451</name>
</gene>
<proteinExistence type="predicted"/>